<name>A0A4U0TS32_9PEZI</name>
<dbReference type="Gene3D" id="3.40.50.1820">
    <property type="entry name" value="alpha/beta hydrolase"/>
    <property type="match status" value="1"/>
</dbReference>
<gene>
    <name evidence="1" type="ORF">B0A50_06345</name>
</gene>
<evidence type="ECO:0000313" key="2">
    <source>
        <dbReference type="Proteomes" id="UP000308549"/>
    </source>
</evidence>
<dbReference type="Proteomes" id="UP000308549">
    <property type="component" value="Unassembled WGS sequence"/>
</dbReference>
<reference evidence="1 2" key="1">
    <citation type="submission" date="2017-03" db="EMBL/GenBank/DDBJ databases">
        <title>Genomes of endolithic fungi from Antarctica.</title>
        <authorList>
            <person name="Coleine C."/>
            <person name="Masonjones S."/>
            <person name="Stajich J.E."/>
        </authorList>
    </citation>
    <scope>NUCLEOTIDE SEQUENCE [LARGE SCALE GENOMIC DNA]</scope>
    <source>
        <strain evidence="1 2">CCFEE 6315</strain>
    </source>
</reference>
<evidence type="ECO:0000313" key="1">
    <source>
        <dbReference type="EMBL" id="TKA24585.1"/>
    </source>
</evidence>
<keyword evidence="2" id="KW-1185">Reference proteome</keyword>
<dbReference type="OrthoDB" id="1735038at2759"/>
<dbReference type="AlphaFoldDB" id="A0A4U0TS32"/>
<dbReference type="EMBL" id="NAJL01000042">
    <property type="protein sequence ID" value="TKA24585.1"/>
    <property type="molecule type" value="Genomic_DNA"/>
</dbReference>
<protein>
    <submittedName>
        <fullName evidence="1">Uncharacterized protein</fullName>
    </submittedName>
</protein>
<proteinExistence type="predicted"/>
<accession>A0A4U0TS32</accession>
<sequence>MFSLKEYGGEDGVLWRGIASSGTTKAELAYVEWYDPVQKFGPQDCVGSISAIVDKIDHPLRLTNSNAPENVTQIDYALAQYTHGEPCTRLGNYARYIRNYLILLCDGAAVNSRACFGTQNATYWANATISGSRSFLCSTCTESGIYQVARPYRPSLISRPLQVNYTQQWCNWSFPAGEHNKSAREADLHSQLLITGAGHHWDSYGILDIEAEPRLIREAHRWEVRTVKNWLRDAVKGMRHA</sequence>
<dbReference type="InterPro" id="IPR029058">
    <property type="entry name" value="AB_hydrolase_fold"/>
</dbReference>
<comment type="caution">
    <text evidence="1">The sequence shown here is derived from an EMBL/GenBank/DDBJ whole genome shotgun (WGS) entry which is preliminary data.</text>
</comment>
<organism evidence="1 2">
    <name type="scientific">Salinomyces thailandicus</name>
    <dbReference type="NCBI Taxonomy" id="706561"/>
    <lineage>
        <taxon>Eukaryota</taxon>
        <taxon>Fungi</taxon>
        <taxon>Dikarya</taxon>
        <taxon>Ascomycota</taxon>
        <taxon>Pezizomycotina</taxon>
        <taxon>Dothideomycetes</taxon>
        <taxon>Dothideomycetidae</taxon>
        <taxon>Mycosphaerellales</taxon>
        <taxon>Teratosphaeriaceae</taxon>
        <taxon>Salinomyces</taxon>
    </lineage>
</organism>